<comment type="caution">
    <text evidence="1">The sequence shown here is derived from an EMBL/GenBank/DDBJ whole genome shotgun (WGS) entry which is preliminary data.</text>
</comment>
<protein>
    <submittedName>
        <fullName evidence="1">Uncharacterized protein</fullName>
    </submittedName>
</protein>
<accession>A0AA41QHJ1</accession>
<gene>
    <name evidence="1" type="ORF">L1785_21630</name>
</gene>
<sequence length="104" mass="10980">MAGGDAVTSTLADSAGAASALLEELGDERVKCVEVYRDRLLVHPLRLPDGAALAESLGLPHYLDVPGTTPGYSMWRGVWNGWDVHVFGALRGAPGAGVVRLWPV</sequence>
<proteinExistence type="predicted"/>
<reference evidence="1" key="1">
    <citation type="submission" date="2022-01" db="EMBL/GenBank/DDBJ databases">
        <title>Antribacter sp. nov., isolated from Guizhou of China.</title>
        <authorList>
            <person name="Chengliang C."/>
            <person name="Ya Z."/>
        </authorList>
    </citation>
    <scope>NUCLEOTIDE SEQUENCE</scope>
    <source>
        <strain evidence="1">KLBMP 9083</strain>
    </source>
</reference>
<organism evidence="1 2">
    <name type="scientific">Antribacter soli</name>
    <dbReference type="NCBI Taxonomy" id="2910976"/>
    <lineage>
        <taxon>Bacteria</taxon>
        <taxon>Bacillati</taxon>
        <taxon>Actinomycetota</taxon>
        <taxon>Actinomycetes</taxon>
        <taxon>Micrococcales</taxon>
        <taxon>Promicromonosporaceae</taxon>
        <taxon>Antribacter</taxon>
    </lineage>
</organism>
<evidence type="ECO:0000313" key="2">
    <source>
        <dbReference type="Proteomes" id="UP001165405"/>
    </source>
</evidence>
<keyword evidence="2" id="KW-1185">Reference proteome</keyword>
<name>A0AA41QHJ1_9MICO</name>
<dbReference type="Proteomes" id="UP001165405">
    <property type="component" value="Unassembled WGS sequence"/>
</dbReference>
<dbReference type="AlphaFoldDB" id="A0AA41QHJ1"/>
<evidence type="ECO:0000313" key="1">
    <source>
        <dbReference type="EMBL" id="MCF4123574.1"/>
    </source>
</evidence>
<dbReference type="EMBL" id="JAKGSG010000064">
    <property type="protein sequence ID" value="MCF4123574.1"/>
    <property type="molecule type" value="Genomic_DNA"/>
</dbReference>
<dbReference type="RefSeq" id="WP_236091326.1">
    <property type="nucleotide sequence ID" value="NZ_JAKGSG010000064.1"/>
</dbReference>